<keyword evidence="1" id="KW-0175">Coiled coil</keyword>
<organism evidence="3 4">
    <name type="scientific">Lachnellula suecica</name>
    <dbReference type="NCBI Taxonomy" id="602035"/>
    <lineage>
        <taxon>Eukaryota</taxon>
        <taxon>Fungi</taxon>
        <taxon>Dikarya</taxon>
        <taxon>Ascomycota</taxon>
        <taxon>Pezizomycotina</taxon>
        <taxon>Leotiomycetes</taxon>
        <taxon>Helotiales</taxon>
        <taxon>Lachnaceae</taxon>
        <taxon>Lachnellula</taxon>
    </lineage>
</organism>
<comment type="caution">
    <text evidence="3">The sequence shown here is derived from an EMBL/GenBank/DDBJ whole genome shotgun (WGS) entry which is preliminary data.</text>
</comment>
<keyword evidence="4" id="KW-1185">Reference proteome</keyword>
<dbReference type="GO" id="GO:0005815">
    <property type="term" value="C:microtubule organizing center"/>
    <property type="evidence" value="ECO:0007669"/>
    <property type="project" value="TreeGrafter"/>
</dbReference>
<accession>A0A8T9C289</accession>
<name>A0A8T9C289_9HELO</name>
<feature type="coiled-coil region" evidence="1">
    <location>
        <begin position="720"/>
        <end position="747"/>
    </location>
</feature>
<feature type="coiled-coil region" evidence="1">
    <location>
        <begin position="194"/>
        <end position="402"/>
    </location>
</feature>
<dbReference type="AlphaFoldDB" id="A0A8T9C289"/>
<feature type="coiled-coil region" evidence="1">
    <location>
        <begin position="487"/>
        <end position="521"/>
    </location>
</feature>
<dbReference type="CDD" id="cd22211">
    <property type="entry name" value="HkD_SF"/>
    <property type="match status" value="1"/>
</dbReference>
<dbReference type="PANTHER" id="PTHR18947">
    <property type="entry name" value="HOOK PROTEINS"/>
    <property type="match status" value="1"/>
</dbReference>
<dbReference type="Gene3D" id="1.10.418.10">
    <property type="entry name" value="Calponin-like domain"/>
    <property type="match status" value="1"/>
</dbReference>
<dbReference type="OrthoDB" id="49395at2759"/>
<evidence type="ECO:0000313" key="4">
    <source>
        <dbReference type="Proteomes" id="UP000469558"/>
    </source>
</evidence>
<dbReference type="GO" id="GO:0030705">
    <property type="term" value="P:cytoskeleton-dependent intracellular transport"/>
    <property type="evidence" value="ECO:0007669"/>
    <property type="project" value="TreeGrafter"/>
</dbReference>
<evidence type="ECO:0000313" key="3">
    <source>
        <dbReference type="EMBL" id="TVY68808.1"/>
    </source>
</evidence>
<sequence length="803" mass="91999">MPHSRTAGAALLKWVNSFPLDTSVESLELTDGWVLSKMLEDLDPAYTVDDFKKTTPSRKWLAKKSSLEAVYKSLLRYIRLQCVELDPIALEDPVDFNAIAEHDDAEQTLKVATHAAKLEFGLTDISFQLLTIFLLAAVHGPSKEKYVATITKLDLDSQTEIAAIIQKAKPKDPEDTETNVVDEELPPKITQDVQLALEEEHAKLLTNFNELKKRHADYITRFRRLGESHAELQEHSSEIESQLRTLQASDNNDTTDYIKELNSQIQEANELIANQEQQAETDRVTKDRQERELHTLRPLKQKLVDTEDMVNELKAENTTLARKANKVDHYQKKLENLQNIEKENVHLREQIETLELNMREFDKINHDKLRMETTIREVRILTANLETENVELIQSKIRLERQIKDRDIQIQKFLERQQHDERFIKDLQENNGDMPQNEDPPSPSNPKLTLEQELEQSGDPTPNYSLEISRLRAENQVLKSSAGGTSNADLRIELEESDRLRKRLVENFQELTEKYAISEQQLNAALSSSTGEKLVKNFDFVLQLNPSYRILTDDFYRDKAFSNLQKLHLETIAELSSTKSKLKETQTELAVRGRELLTVKADLEAVNREEINALEVLKETNEIVTSSLQNDLLVLQQDHKNVTTDFEQQKTHLLETLLAKEQLMKDLANAKEKGVAGGGDTQLDEQEKAELRKSAEIASSYVSNLGLTTQQLQLIPPQQLQKQDQVIQDLQRRLKIAEESTPDAQKAAQDSMIKNLTRENALIASAWYDLTGRLQSNHVVLQRRQDAPKSWLNKQRQMVNATP</sequence>
<evidence type="ECO:0000256" key="2">
    <source>
        <dbReference type="SAM" id="MobiDB-lite"/>
    </source>
</evidence>
<dbReference type="GO" id="GO:0051959">
    <property type="term" value="F:dynein light intermediate chain binding"/>
    <property type="evidence" value="ECO:0007669"/>
    <property type="project" value="TreeGrafter"/>
</dbReference>
<dbReference type="SUPFAM" id="SSF116907">
    <property type="entry name" value="Hook domain"/>
    <property type="match status" value="1"/>
</dbReference>
<proteinExistence type="predicted"/>
<dbReference type="EMBL" id="QGMK01001413">
    <property type="protein sequence ID" value="TVY68808.1"/>
    <property type="molecule type" value="Genomic_DNA"/>
</dbReference>
<gene>
    <name evidence="3" type="primary">Hook3</name>
    <name evidence="3" type="ORF">LSUE1_G004528</name>
</gene>
<dbReference type="GO" id="GO:0008017">
    <property type="term" value="F:microtubule binding"/>
    <property type="evidence" value="ECO:0007669"/>
    <property type="project" value="TreeGrafter"/>
</dbReference>
<dbReference type="InterPro" id="IPR036872">
    <property type="entry name" value="CH_dom_sf"/>
</dbReference>
<dbReference type="Proteomes" id="UP000469558">
    <property type="component" value="Unassembled WGS sequence"/>
</dbReference>
<reference evidence="3 4" key="1">
    <citation type="submission" date="2018-05" db="EMBL/GenBank/DDBJ databases">
        <title>Genome sequencing and assembly of the regulated plant pathogen Lachnellula willkommii and related sister species for the development of diagnostic species identification markers.</title>
        <authorList>
            <person name="Giroux E."/>
            <person name="Bilodeau G."/>
        </authorList>
    </citation>
    <scope>NUCLEOTIDE SEQUENCE [LARGE SCALE GENOMIC DNA]</scope>
    <source>
        <strain evidence="3 4">CBS 268.59</strain>
    </source>
</reference>
<dbReference type="GO" id="GO:0005737">
    <property type="term" value="C:cytoplasm"/>
    <property type="evidence" value="ECO:0007669"/>
    <property type="project" value="TreeGrafter"/>
</dbReference>
<evidence type="ECO:0000256" key="1">
    <source>
        <dbReference type="SAM" id="Coils"/>
    </source>
</evidence>
<dbReference type="PANTHER" id="PTHR18947:SF28">
    <property type="entry name" value="GIRDIN, ISOFORM A"/>
    <property type="match status" value="1"/>
</dbReference>
<protein>
    <submittedName>
        <fullName evidence="3">Protein Hook-like protein</fullName>
    </submittedName>
</protein>
<dbReference type="GO" id="GO:0031122">
    <property type="term" value="P:cytoplasmic microtubule organization"/>
    <property type="evidence" value="ECO:0007669"/>
    <property type="project" value="TreeGrafter"/>
</dbReference>
<feature type="non-terminal residue" evidence="3">
    <location>
        <position position="1"/>
    </location>
</feature>
<feature type="region of interest" description="Disordered" evidence="2">
    <location>
        <begin position="429"/>
        <end position="448"/>
    </location>
</feature>